<feature type="non-terminal residue" evidence="1">
    <location>
        <position position="233"/>
    </location>
</feature>
<sequence>MEQNPSPGRPSIEFGTREKAVGIGKDDDLHAAFEPIIEYKGSCAAGTNLTSSSRNPLEKTEFCAENDLRNVDTEPACAATCGVTVIETKSKSREDNEITLVCNKVLPVLHSPCNSGIRVAKNKGKEKSLSDRDANVRLSMDSDSNSSVESCNSARFFSTGKKRRNYQQQQLIIGSKSAKNNVEETSGSKSYVKQESSFKNWISSMVKGISQSIQDDSNSLALRIGNPGHLNAR</sequence>
<dbReference type="Proteomes" id="UP000265520">
    <property type="component" value="Unassembled WGS sequence"/>
</dbReference>
<evidence type="ECO:0000313" key="1">
    <source>
        <dbReference type="EMBL" id="MCI08598.1"/>
    </source>
</evidence>
<accession>A0A392P957</accession>
<dbReference type="PANTHER" id="PTHR38940">
    <property type="entry name" value="PLUS3 DOMAIN-CONTAINING PROTEIN"/>
    <property type="match status" value="1"/>
</dbReference>
<protein>
    <submittedName>
        <fullName evidence="1">Uncharacterized protein</fullName>
    </submittedName>
</protein>
<evidence type="ECO:0000313" key="2">
    <source>
        <dbReference type="Proteomes" id="UP000265520"/>
    </source>
</evidence>
<comment type="caution">
    <text evidence="1">The sequence shown here is derived from an EMBL/GenBank/DDBJ whole genome shotgun (WGS) entry which is preliminary data.</text>
</comment>
<keyword evidence="2" id="KW-1185">Reference proteome</keyword>
<organism evidence="1 2">
    <name type="scientific">Trifolium medium</name>
    <dbReference type="NCBI Taxonomy" id="97028"/>
    <lineage>
        <taxon>Eukaryota</taxon>
        <taxon>Viridiplantae</taxon>
        <taxon>Streptophyta</taxon>
        <taxon>Embryophyta</taxon>
        <taxon>Tracheophyta</taxon>
        <taxon>Spermatophyta</taxon>
        <taxon>Magnoliopsida</taxon>
        <taxon>eudicotyledons</taxon>
        <taxon>Gunneridae</taxon>
        <taxon>Pentapetalae</taxon>
        <taxon>rosids</taxon>
        <taxon>fabids</taxon>
        <taxon>Fabales</taxon>
        <taxon>Fabaceae</taxon>
        <taxon>Papilionoideae</taxon>
        <taxon>50 kb inversion clade</taxon>
        <taxon>NPAAA clade</taxon>
        <taxon>Hologalegina</taxon>
        <taxon>IRL clade</taxon>
        <taxon>Trifolieae</taxon>
        <taxon>Trifolium</taxon>
    </lineage>
</organism>
<dbReference type="AlphaFoldDB" id="A0A392P957"/>
<dbReference type="PANTHER" id="PTHR38940:SF4">
    <property type="entry name" value="OS01G0775100 PROTEIN"/>
    <property type="match status" value="1"/>
</dbReference>
<reference evidence="1 2" key="1">
    <citation type="journal article" date="2018" name="Front. Plant Sci.">
        <title>Red Clover (Trifolium pratense) and Zigzag Clover (T. medium) - A Picture of Genomic Similarities and Differences.</title>
        <authorList>
            <person name="Dluhosova J."/>
            <person name="Istvanek J."/>
            <person name="Nedelnik J."/>
            <person name="Repkova J."/>
        </authorList>
    </citation>
    <scope>NUCLEOTIDE SEQUENCE [LARGE SCALE GENOMIC DNA]</scope>
    <source>
        <strain evidence="2">cv. 10/8</strain>
        <tissue evidence="1">Leaf</tissue>
    </source>
</reference>
<proteinExistence type="predicted"/>
<name>A0A392P957_9FABA</name>
<dbReference type="EMBL" id="LXQA010069582">
    <property type="protein sequence ID" value="MCI08598.1"/>
    <property type="molecule type" value="Genomic_DNA"/>
</dbReference>